<dbReference type="PRINTS" id="PR00922">
    <property type="entry name" value="DADACBPTASE3"/>
</dbReference>
<dbReference type="Gene3D" id="3.40.710.10">
    <property type="entry name" value="DD-peptidase/beta-lactamase superfamily"/>
    <property type="match status" value="1"/>
</dbReference>
<sequence length="443" mass="46883">MLKTRTAAFATTLILLLGGCTTPEPTQTTSPTPPPPPTPAATTPPAPVTAPPEKPDPAINGEIEQYINKLAARGYAREKQGVWIQSQDTLLANYNGTSPLSAASVTKVATTVAAIETFGPQHQFTTEIGINGTVKNGILQGDLVITGGEDPLFVWEEAIGLGNTINQLGIKQITGHLIITGKFYMNFEFDPLISGEFLQQGLTGQNWPAEAETQYQKMPPGTPRPQITINGGIKIIPTPPPNTKTIIRHLSQPLGKIVKLMNMYSNNYIAQMLADSLGGANIVAEKAAAAAGVPPTEIQLINGSGLGEENRLSPRAACGLFLALERDLKPYNMTVADIAAIVGQDLGVLQTRTAINLGVVKTGTLNNVSSIAGLLPNQKYGFVCVAIINGGADADAFRSEQDSILSQLLQQWGTVTTPPPELKPTPWENGKTSGSQIINKPAS</sequence>
<dbReference type="PANTHER" id="PTHR30023:SF0">
    <property type="entry name" value="PENICILLIN-SENSITIVE CARBOXYPEPTIDASE A"/>
    <property type="match status" value="1"/>
</dbReference>
<dbReference type="InterPro" id="IPR000667">
    <property type="entry name" value="Peptidase_S13"/>
</dbReference>
<evidence type="ECO:0000256" key="2">
    <source>
        <dbReference type="ARBA" id="ARBA00022801"/>
    </source>
</evidence>
<feature type="compositionally biased region" description="Pro residues" evidence="3">
    <location>
        <begin position="31"/>
        <end position="52"/>
    </location>
</feature>
<dbReference type="Gene3D" id="3.50.80.20">
    <property type="entry name" value="D-Ala-D-Ala carboxypeptidase C, peptidase S13"/>
    <property type="match status" value="1"/>
</dbReference>
<reference evidence="5" key="1">
    <citation type="journal article" date="2020" name="mSystems">
        <title>Genome- and Community-Level Interaction Insights into Carbon Utilization and Element Cycling Functions of Hydrothermarchaeota in Hydrothermal Sediment.</title>
        <authorList>
            <person name="Zhou Z."/>
            <person name="Liu Y."/>
            <person name="Xu W."/>
            <person name="Pan J."/>
            <person name="Luo Z.H."/>
            <person name="Li M."/>
        </authorList>
    </citation>
    <scope>NUCLEOTIDE SEQUENCE [LARGE SCALE GENOMIC DNA]</scope>
    <source>
        <strain evidence="5">SpSt-374</strain>
    </source>
</reference>
<feature type="compositionally biased region" description="Low complexity" evidence="3">
    <location>
        <begin position="20"/>
        <end position="30"/>
    </location>
</feature>
<dbReference type="AlphaFoldDB" id="A0A7C3VPT8"/>
<evidence type="ECO:0000256" key="4">
    <source>
        <dbReference type="SAM" id="SignalP"/>
    </source>
</evidence>
<comment type="similarity">
    <text evidence="1">Belongs to the peptidase S13 family.</text>
</comment>
<dbReference type="EMBL" id="DSPX01000029">
    <property type="protein sequence ID" value="HGF99675.1"/>
    <property type="molecule type" value="Genomic_DNA"/>
</dbReference>
<feature type="region of interest" description="Disordered" evidence="3">
    <location>
        <begin position="415"/>
        <end position="443"/>
    </location>
</feature>
<dbReference type="PANTHER" id="PTHR30023">
    <property type="entry name" value="D-ALANYL-D-ALANINE CARBOXYPEPTIDASE"/>
    <property type="match status" value="1"/>
</dbReference>
<feature type="compositionally biased region" description="Polar residues" evidence="3">
    <location>
        <begin position="430"/>
        <end position="443"/>
    </location>
</feature>
<evidence type="ECO:0000256" key="3">
    <source>
        <dbReference type="SAM" id="MobiDB-lite"/>
    </source>
</evidence>
<keyword evidence="4" id="KW-0732">Signal</keyword>
<dbReference type="PROSITE" id="PS51257">
    <property type="entry name" value="PROKAR_LIPOPROTEIN"/>
    <property type="match status" value="1"/>
</dbReference>
<dbReference type="GO" id="GO:0004185">
    <property type="term" value="F:serine-type carboxypeptidase activity"/>
    <property type="evidence" value="ECO:0007669"/>
    <property type="project" value="InterPro"/>
</dbReference>
<feature type="signal peptide" evidence="4">
    <location>
        <begin position="1"/>
        <end position="23"/>
    </location>
</feature>
<protein>
    <submittedName>
        <fullName evidence="5">D-alanyl-D-alanine carboxypeptidase</fullName>
    </submittedName>
</protein>
<dbReference type="InterPro" id="IPR012338">
    <property type="entry name" value="Beta-lactam/transpept-like"/>
</dbReference>
<keyword evidence="5" id="KW-0121">Carboxypeptidase</keyword>
<feature type="region of interest" description="Disordered" evidence="3">
    <location>
        <begin position="20"/>
        <end position="56"/>
    </location>
</feature>
<feature type="chain" id="PRO_5027677190" evidence="4">
    <location>
        <begin position="24"/>
        <end position="443"/>
    </location>
</feature>
<keyword evidence="5" id="KW-0645">Protease</keyword>
<gene>
    <name evidence="5" type="ORF">ENR15_03150</name>
</gene>
<proteinExistence type="inferred from homology"/>
<evidence type="ECO:0000313" key="5">
    <source>
        <dbReference type="EMBL" id="HGF99675.1"/>
    </source>
</evidence>
<organism evidence="5">
    <name type="scientific">Planktothricoides sp. SpSt-374</name>
    <dbReference type="NCBI Taxonomy" id="2282167"/>
    <lineage>
        <taxon>Bacteria</taxon>
        <taxon>Bacillati</taxon>
        <taxon>Cyanobacteriota</taxon>
        <taxon>Cyanophyceae</taxon>
        <taxon>Oscillatoriophycideae</taxon>
        <taxon>Oscillatoriales</taxon>
        <taxon>Oscillatoriaceae</taxon>
        <taxon>Planktothricoides</taxon>
    </lineage>
</organism>
<evidence type="ECO:0000256" key="1">
    <source>
        <dbReference type="ARBA" id="ARBA00006096"/>
    </source>
</evidence>
<accession>A0A7C3VPT8</accession>
<dbReference type="GO" id="GO:0000270">
    <property type="term" value="P:peptidoglycan metabolic process"/>
    <property type="evidence" value="ECO:0007669"/>
    <property type="project" value="TreeGrafter"/>
</dbReference>
<comment type="caution">
    <text evidence="5">The sequence shown here is derived from an EMBL/GenBank/DDBJ whole genome shotgun (WGS) entry which is preliminary data.</text>
</comment>
<name>A0A7C3VPT8_9CYAN</name>
<dbReference type="SUPFAM" id="SSF56601">
    <property type="entry name" value="beta-lactamase/transpeptidase-like"/>
    <property type="match status" value="1"/>
</dbReference>
<dbReference type="GO" id="GO:0006508">
    <property type="term" value="P:proteolysis"/>
    <property type="evidence" value="ECO:0007669"/>
    <property type="project" value="InterPro"/>
</dbReference>
<keyword evidence="2" id="KW-0378">Hydrolase</keyword>
<dbReference type="Pfam" id="PF02113">
    <property type="entry name" value="Peptidase_S13"/>
    <property type="match status" value="2"/>
</dbReference>